<feature type="region of interest" description="Disordered" evidence="1">
    <location>
        <begin position="136"/>
        <end position="155"/>
    </location>
</feature>
<dbReference type="AlphaFoldDB" id="A0A5Y1YF21"/>
<protein>
    <submittedName>
        <fullName evidence="2">DUF3275 family protein</fullName>
    </submittedName>
</protein>
<organism evidence="2">
    <name type="scientific">Salmonella diarizonae</name>
    <dbReference type="NCBI Taxonomy" id="59204"/>
    <lineage>
        <taxon>Bacteria</taxon>
        <taxon>Pseudomonadati</taxon>
        <taxon>Pseudomonadota</taxon>
        <taxon>Gammaproteobacteria</taxon>
        <taxon>Enterobacterales</taxon>
        <taxon>Enterobacteriaceae</taxon>
        <taxon>Salmonella</taxon>
    </lineage>
</organism>
<reference evidence="2" key="1">
    <citation type="submission" date="2018-08" db="EMBL/GenBank/DDBJ databases">
        <authorList>
            <person name="Ashton P.M."/>
            <person name="Dallman T."/>
            <person name="Nair S."/>
            <person name="De Pinna E."/>
            <person name="Peters T."/>
            <person name="Grant K."/>
        </authorList>
    </citation>
    <scope>NUCLEOTIDE SEQUENCE [LARGE SCALE GENOMIC DNA]</scope>
    <source>
        <strain evidence="2">294779</strain>
    </source>
</reference>
<proteinExistence type="predicted"/>
<dbReference type="Proteomes" id="UP000839735">
    <property type="component" value="Unassembled WGS sequence"/>
</dbReference>
<dbReference type="EMBL" id="AAIBIC010000059">
    <property type="protein sequence ID" value="ECC3917358.1"/>
    <property type="molecule type" value="Genomic_DNA"/>
</dbReference>
<evidence type="ECO:0000313" key="2">
    <source>
        <dbReference type="EMBL" id="ECC3917358.1"/>
    </source>
</evidence>
<evidence type="ECO:0000256" key="1">
    <source>
        <dbReference type="SAM" id="MobiDB-lite"/>
    </source>
</evidence>
<accession>A0A5Y1YF21</accession>
<dbReference type="InterPro" id="IPR021693">
    <property type="entry name" value="DUF3275"/>
</dbReference>
<comment type="caution">
    <text evidence="2">The sequence shown here is derived from an EMBL/GenBank/DDBJ whole genome shotgun (WGS) entry which is preliminary data.</text>
</comment>
<dbReference type="Pfam" id="PF11679">
    <property type="entry name" value="DUF3275"/>
    <property type="match status" value="1"/>
</dbReference>
<gene>
    <name evidence="2" type="ORF">CTQ69_26085</name>
</gene>
<sequence>MNTSSPSPFIINGKLVIKTINGRNGAFNVGLLETSIGSFSVKDRELEQYTAGVYQGQFVIGRIFMHAWSYGANSGTEIRARLDEMTIETNCALNPGDEQKMLPPVSDPLDEESRTPEPPAPDLPVPVAETPVPAAKQVRSKRTQFTVPTPAEQEQEDQSLFGALWPLGDIVKLDSAAPRQVLRRQTARLGLLGYEFCAQEQHFVKTAASGTVLH</sequence>
<feature type="region of interest" description="Disordered" evidence="1">
    <location>
        <begin position="94"/>
        <end position="128"/>
    </location>
</feature>
<name>A0A5Y1YF21_SALDZ</name>